<keyword evidence="5" id="KW-1185">Reference proteome</keyword>
<dbReference type="InterPro" id="IPR009057">
    <property type="entry name" value="Homeodomain-like_sf"/>
</dbReference>
<dbReference type="RefSeq" id="WP_154575645.1">
    <property type="nucleotide sequence ID" value="NZ_VUMO01000002.1"/>
</dbReference>
<dbReference type="InterPro" id="IPR050624">
    <property type="entry name" value="HTH-type_Tx_Regulator"/>
</dbReference>
<proteinExistence type="predicted"/>
<accession>A0A7X2NFL6</accession>
<name>A0A7X2NFL6_9FIRM</name>
<dbReference type="GO" id="GO:0003677">
    <property type="term" value="F:DNA binding"/>
    <property type="evidence" value="ECO:0007669"/>
    <property type="project" value="UniProtKB-UniRule"/>
</dbReference>
<gene>
    <name evidence="4" type="ORF">FYJ52_02300</name>
</gene>
<dbReference type="EMBL" id="VUMO01000002">
    <property type="protein sequence ID" value="MSS19243.1"/>
    <property type="molecule type" value="Genomic_DNA"/>
</dbReference>
<comment type="caution">
    <text evidence="4">The sequence shown here is derived from an EMBL/GenBank/DDBJ whole genome shotgun (WGS) entry which is preliminary data.</text>
</comment>
<dbReference type="PROSITE" id="PS50977">
    <property type="entry name" value="HTH_TETR_2"/>
    <property type="match status" value="1"/>
</dbReference>
<dbReference type="SUPFAM" id="SSF46689">
    <property type="entry name" value="Homeodomain-like"/>
    <property type="match status" value="1"/>
</dbReference>
<dbReference type="Pfam" id="PF14278">
    <property type="entry name" value="TetR_C_8"/>
    <property type="match status" value="1"/>
</dbReference>
<feature type="DNA-binding region" description="H-T-H motif" evidence="2">
    <location>
        <begin position="46"/>
        <end position="65"/>
    </location>
</feature>
<dbReference type="InterPro" id="IPR039532">
    <property type="entry name" value="TetR_C_Firmicutes"/>
</dbReference>
<organism evidence="4 5">
    <name type="scientific">Pseudoramibacter porci</name>
    <dbReference type="NCBI Taxonomy" id="2606631"/>
    <lineage>
        <taxon>Bacteria</taxon>
        <taxon>Bacillati</taxon>
        <taxon>Bacillota</taxon>
        <taxon>Clostridia</taxon>
        <taxon>Eubacteriales</taxon>
        <taxon>Eubacteriaceae</taxon>
        <taxon>Pseudoramibacter</taxon>
    </lineage>
</organism>
<evidence type="ECO:0000313" key="5">
    <source>
        <dbReference type="Proteomes" id="UP000461754"/>
    </source>
</evidence>
<dbReference type="AlphaFoldDB" id="A0A7X2NFL6"/>
<sequence length="227" mass="26560">MSAAYGKNRRIRKNQDKMDRRVIKTKAAMRQAFTELLNEKPIRDIRVKELSERIHINRGTFYQYYRDIYDMQDHLEEELYEEFRHIFETHEAPDSPEDIKARLVDIFTLLRQNADLTLALLGPNGDPKFVQSIQEMLRLRCINDLIHFDPHVAEGANSEKIFDYGYAFVVSGSMGMLRKWLSEDPDRTPEEMVDVIGSILMQGIQNIGDHFKADPKTETAVNNKLRR</sequence>
<dbReference type="PANTHER" id="PTHR43479:SF7">
    <property type="entry name" value="TETR-FAMILY TRANSCRIPTIONAL REGULATOR"/>
    <property type="match status" value="1"/>
</dbReference>
<evidence type="ECO:0000313" key="4">
    <source>
        <dbReference type="EMBL" id="MSS19243.1"/>
    </source>
</evidence>
<feature type="domain" description="HTH tetR-type" evidence="3">
    <location>
        <begin position="23"/>
        <end position="83"/>
    </location>
</feature>
<evidence type="ECO:0000256" key="2">
    <source>
        <dbReference type="PROSITE-ProRule" id="PRU00335"/>
    </source>
</evidence>
<dbReference type="Gene3D" id="1.10.357.10">
    <property type="entry name" value="Tetracycline Repressor, domain 2"/>
    <property type="match status" value="1"/>
</dbReference>
<reference evidence="4 5" key="1">
    <citation type="submission" date="2019-08" db="EMBL/GenBank/DDBJ databases">
        <title>In-depth cultivation of the pig gut microbiome towards novel bacterial diversity and tailored functional studies.</title>
        <authorList>
            <person name="Wylensek D."/>
            <person name="Hitch T.C.A."/>
            <person name="Clavel T."/>
        </authorList>
    </citation>
    <scope>NUCLEOTIDE SEQUENCE [LARGE SCALE GENOMIC DNA]</scope>
    <source>
        <strain evidence="4 5">RF-744-FAT-4</strain>
    </source>
</reference>
<dbReference type="Proteomes" id="UP000461754">
    <property type="component" value="Unassembled WGS sequence"/>
</dbReference>
<evidence type="ECO:0000256" key="1">
    <source>
        <dbReference type="ARBA" id="ARBA00023125"/>
    </source>
</evidence>
<evidence type="ECO:0000259" key="3">
    <source>
        <dbReference type="PROSITE" id="PS50977"/>
    </source>
</evidence>
<dbReference type="PANTHER" id="PTHR43479">
    <property type="entry name" value="ACREF/ENVCD OPERON REPRESSOR-RELATED"/>
    <property type="match status" value="1"/>
</dbReference>
<keyword evidence="1 2" id="KW-0238">DNA-binding</keyword>
<dbReference type="InterPro" id="IPR001647">
    <property type="entry name" value="HTH_TetR"/>
</dbReference>
<protein>
    <submittedName>
        <fullName evidence="4">TetR/AcrR family transcriptional regulator</fullName>
    </submittedName>
</protein>